<dbReference type="Proteomes" id="UP000462621">
    <property type="component" value="Unassembled WGS sequence"/>
</dbReference>
<protein>
    <submittedName>
        <fullName evidence="1">Uncharacterized protein</fullName>
    </submittedName>
</protein>
<evidence type="ECO:0000313" key="2">
    <source>
        <dbReference type="Proteomes" id="UP000462621"/>
    </source>
</evidence>
<proteinExistence type="predicted"/>
<dbReference type="RefSeq" id="WP_161158597.1">
    <property type="nucleotide sequence ID" value="NZ_WEKT01000098.1"/>
</dbReference>
<reference evidence="1 2" key="1">
    <citation type="submission" date="2019-10" db="EMBL/GenBank/DDBJ databases">
        <title>Vibrio sp. nov. isolated from a shrimp pond.</title>
        <authorList>
            <person name="Gomez-Gil B."/>
            <person name="Enciso-Ibarra J."/>
            <person name="Enciso-Ibarra K."/>
            <person name="Bolan-Mejia C."/>
        </authorList>
    </citation>
    <scope>NUCLEOTIDE SEQUENCE [LARGE SCALE GENOMIC DNA]</scope>
    <source>
        <strain evidence="1 2">CAIM 722</strain>
    </source>
</reference>
<keyword evidence="2" id="KW-1185">Reference proteome</keyword>
<sequence length="135" mass="15094">MKNYRNKLVLSIFLSCLFLSGCSSPPRHIEATVPLVESSYSDVDSLGQELPLIFWKHFSVAGTARISEANYNVFATKSYISALGLLCRNLTIKNINSSTHTQRIACTHASQDELTALTPWYLTRDIKKPTSDLKL</sequence>
<dbReference type="EMBL" id="WEKT01000098">
    <property type="protein sequence ID" value="MZI96104.1"/>
    <property type="molecule type" value="Genomic_DNA"/>
</dbReference>
<accession>A0A7X4LQ56</accession>
<organism evidence="1 2">
    <name type="scientific">Vibrio eleionomae</name>
    <dbReference type="NCBI Taxonomy" id="2653505"/>
    <lineage>
        <taxon>Bacteria</taxon>
        <taxon>Pseudomonadati</taxon>
        <taxon>Pseudomonadota</taxon>
        <taxon>Gammaproteobacteria</taxon>
        <taxon>Vibrionales</taxon>
        <taxon>Vibrionaceae</taxon>
        <taxon>Vibrio</taxon>
    </lineage>
</organism>
<dbReference type="PROSITE" id="PS51257">
    <property type="entry name" value="PROKAR_LIPOPROTEIN"/>
    <property type="match status" value="1"/>
</dbReference>
<dbReference type="AlphaFoldDB" id="A0A7X4LQ56"/>
<gene>
    <name evidence="1" type="ORF">F9817_23250</name>
</gene>
<comment type="caution">
    <text evidence="1">The sequence shown here is derived from an EMBL/GenBank/DDBJ whole genome shotgun (WGS) entry which is preliminary data.</text>
</comment>
<evidence type="ECO:0000313" key="1">
    <source>
        <dbReference type="EMBL" id="MZI96104.1"/>
    </source>
</evidence>
<name>A0A7X4LQ56_9VIBR</name>